<accession>A0A2R6WGB1</accession>
<evidence type="ECO:0000313" key="1">
    <source>
        <dbReference type="EMBL" id="PTQ32890.1"/>
    </source>
</evidence>
<protein>
    <submittedName>
        <fullName evidence="1">Uncharacterized protein</fullName>
    </submittedName>
</protein>
<name>A0A2R6WGB1_MARPO</name>
<sequence length="89" mass="9667">MNRLPMNLLQTPGLSVCLSVGDGSPCNCRLARLHSNWTVLTRPTARSTAALPFSTTVKDSIGFIKRDAGVYCMLRTAVVVAKESWLAVM</sequence>
<evidence type="ECO:0000313" key="2">
    <source>
        <dbReference type="Proteomes" id="UP000244005"/>
    </source>
</evidence>
<keyword evidence="2" id="KW-1185">Reference proteome</keyword>
<proteinExistence type="predicted"/>
<dbReference type="EMBL" id="KZ772766">
    <property type="protein sequence ID" value="PTQ32890.1"/>
    <property type="molecule type" value="Genomic_DNA"/>
</dbReference>
<dbReference type="AlphaFoldDB" id="A0A2R6WGB1"/>
<dbReference type="Gramene" id="Mp2g17900.1">
    <property type="protein sequence ID" value="Mp2g17900.1.cds1"/>
    <property type="gene ID" value="Mp2g17900"/>
</dbReference>
<dbReference type="Proteomes" id="UP000244005">
    <property type="component" value="Unassembled WGS sequence"/>
</dbReference>
<gene>
    <name evidence="1" type="ORF">MARPO_0094s0059</name>
</gene>
<reference evidence="2" key="1">
    <citation type="journal article" date="2017" name="Cell">
        <title>Insights into land plant evolution garnered from the Marchantia polymorpha genome.</title>
        <authorList>
            <person name="Bowman J.L."/>
            <person name="Kohchi T."/>
            <person name="Yamato K.T."/>
            <person name="Jenkins J."/>
            <person name="Shu S."/>
            <person name="Ishizaki K."/>
            <person name="Yamaoka S."/>
            <person name="Nishihama R."/>
            <person name="Nakamura Y."/>
            <person name="Berger F."/>
            <person name="Adam C."/>
            <person name="Aki S.S."/>
            <person name="Althoff F."/>
            <person name="Araki T."/>
            <person name="Arteaga-Vazquez M.A."/>
            <person name="Balasubrmanian S."/>
            <person name="Barry K."/>
            <person name="Bauer D."/>
            <person name="Boehm C.R."/>
            <person name="Briginshaw L."/>
            <person name="Caballero-Perez J."/>
            <person name="Catarino B."/>
            <person name="Chen F."/>
            <person name="Chiyoda S."/>
            <person name="Chovatia M."/>
            <person name="Davies K.M."/>
            <person name="Delmans M."/>
            <person name="Demura T."/>
            <person name="Dierschke T."/>
            <person name="Dolan L."/>
            <person name="Dorantes-Acosta A.E."/>
            <person name="Eklund D.M."/>
            <person name="Florent S.N."/>
            <person name="Flores-Sandoval E."/>
            <person name="Fujiyama A."/>
            <person name="Fukuzawa H."/>
            <person name="Galik B."/>
            <person name="Grimanelli D."/>
            <person name="Grimwood J."/>
            <person name="Grossniklaus U."/>
            <person name="Hamada T."/>
            <person name="Haseloff J."/>
            <person name="Hetherington A.J."/>
            <person name="Higo A."/>
            <person name="Hirakawa Y."/>
            <person name="Hundley H.N."/>
            <person name="Ikeda Y."/>
            <person name="Inoue K."/>
            <person name="Inoue S.I."/>
            <person name="Ishida S."/>
            <person name="Jia Q."/>
            <person name="Kakita M."/>
            <person name="Kanazawa T."/>
            <person name="Kawai Y."/>
            <person name="Kawashima T."/>
            <person name="Kennedy M."/>
            <person name="Kinose K."/>
            <person name="Kinoshita T."/>
            <person name="Kohara Y."/>
            <person name="Koide E."/>
            <person name="Komatsu K."/>
            <person name="Kopischke S."/>
            <person name="Kubo M."/>
            <person name="Kyozuka J."/>
            <person name="Lagercrantz U."/>
            <person name="Lin S.S."/>
            <person name="Lindquist E."/>
            <person name="Lipzen A.M."/>
            <person name="Lu C.W."/>
            <person name="De Luna E."/>
            <person name="Martienssen R.A."/>
            <person name="Minamino N."/>
            <person name="Mizutani M."/>
            <person name="Mizutani M."/>
            <person name="Mochizuki N."/>
            <person name="Monte I."/>
            <person name="Mosher R."/>
            <person name="Nagasaki H."/>
            <person name="Nakagami H."/>
            <person name="Naramoto S."/>
            <person name="Nishitani K."/>
            <person name="Ohtani M."/>
            <person name="Okamoto T."/>
            <person name="Okumura M."/>
            <person name="Phillips J."/>
            <person name="Pollak B."/>
            <person name="Reinders A."/>
            <person name="Rovekamp M."/>
            <person name="Sano R."/>
            <person name="Sawa S."/>
            <person name="Schmid M.W."/>
            <person name="Shirakawa M."/>
            <person name="Solano R."/>
            <person name="Spunde A."/>
            <person name="Suetsugu N."/>
            <person name="Sugano S."/>
            <person name="Sugiyama A."/>
            <person name="Sun R."/>
            <person name="Suzuki Y."/>
            <person name="Takenaka M."/>
            <person name="Takezawa D."/>
            <person name="Tomogane H."/>
            <person name="Tsuzuki M."/>
            <person name="Ueda T."/>
            <person name="Umeda M."/>
            <person name="Ward J.M."/>
            <person name="Watanabe Y."/>
            <person name="Yazaki K."/>
            <person name="Yokoyama R."/>
            <person name="Yoshitake Y."/>
            <person name="Yotsui I."/>
            <person name="Zachgo S."/>
            <person name="Schmutz J."/>
        </authorList>
    </citation>
    <scope>NUCLEOTIDE SEQUENCE [LARGE SCALE GENOMIC DNA]</scope>
    <source>
        <strain evidence="2">Tak-1</strain>
    </source>
</reference>
<organism evidence="1 2">
    <name type="scientific">Marchantia polymorpha</name>
    <name type="common">Common liverwort</name>
    <name type="synonym">Marchantia aquatica</name>
    <dbReference type="NCBI Taxonomy" id="3197"/>
    <lineage>
        <taxon>Eukaryota</taxon>
        <taxon>Viridiplantae</taxon>
        <taxon>Streptophyta</taxon>
        <taxon>Embryophyta</taxon>
        <taxon>Marchantiophyta</taxon>
        <taxon>Marchantiopsida</taxon>
        <taxon>Marchantiidae</taxon>
        <taxon>Marchantiales</taxon>
        <taxon>Marchantiaceae</taxon>
        <taxon>Marchantia</taxon>
    </lineage>
</organism>